<organism evidence="6 7">
    <name type="scientific">Parafrankia irregularis</name>
    <dbReference type="NCBI Taxonomy" id="795642"/>
    <lineage>
        <taxon>Bacteria</taxon>
        <taxon>Bacillati</taxon>
        <taxon>Actinomycetota</taxon>
        <taxon>Actinomycetes</taxon>
        <taxon>Frankiales</taxon>
        <taxon>Frankiaceae</taxon>
        <taxon>Parafrankia</taxon>
    </lineage>
</organism>
<feature type="compositionally biased region" description="Gly residues" evidence="4">
    <location>
        <begin position="289"/>
        <end position="300"/>
    </location>
</feature>
<name>A0A0S4QNY4_9ACTN</name>
<dbReference type="InterPro" id="IPR009057">
    <property type="entry name" value="Homeodomain-like_sf"/>
</dbReference>
<dbReference type="Pfam" id="PF20240">
    <property type="entry name" value="DUF6597"/>
    <property type="match status" value="1"/>
</dbReference>
<accession>A0A0S4QNY4</accession>
<dbReference type="InterPro" id="IPR018060">
    <property type="entry name" value="HTH_AraC"/>
</dbReference>
<evidence type="ECO:0000259" key="5">
    <source>
        <dbReference type="PROSITE" id="PS01124"/>
    </source>
</evidence>
<feature type="region of interest" description="Disordered" evidence="4">
    <location>
        <begin position="276"/>
        <end position="300"/>
    </location>
</feature>
<dbReference type="SUPFAM" id="SSF46689">
    <property type="entry name" value="Homeodomain-like"/>
    <property type="match status" value="1"/>
</dbReference>
<evidence type="ECO:0000313" key="7">
    <source>
        <dbReference type="Proteomes" id="UP000198802"/>
    </source>
</evidence>
<dbReference type="SMART" id="SM00342">
    <property type="entry name" value="HTH_ARAC"/>
    <property type="match status" value="1"/>
</dbReference>
<dbReference type="AlphaFoldDB" id="A0A0S4QNY4"/>
<dbReference type="Proteomes" id="UP000198802">
    <property type="component" value="Unassembled WGS sequence"/>
</dbReference>
<dbReference type="Pfam" id="PF12833">
    <property type="entry name" value="HTH_18"/>
    <property type="match status" value="1"/>
</dbReference>
<dbReference type="InterPro" id="IPR046532">
    <property type="entry name" value="DUF6597"/>
</dbReference>
<evidence type="ECO:0000256" key="2">
    <source>
        <dbReference type="ARBA" id="ARBA00023125"/>
    </source>
</evidence>
<dbReference type="GO" id="GO:0003700">
    <property type="term" value="F:DNA-binding transcription factor activity"/>
    <property type="evidence" value="ECO:0007669"/>
    <property type="project" value="InterPro"/>
</dbReference>
<dbReference type="PROSITE" id="PS01124">
    <property type="entry name" value="HTH_ARAC_FAMILY_2"/>
    <property type="match status" value="1"/>
</dbReference>
<dbReference type="InterPro" id="IPR050204">
    <property type="entry name" value="AraC_XylS_family_regulators"/>
</dbReference>
<feature type="domain" description="HTH araC/xylS-type" evidence="5">
    <location>
        <begin position="168"/>
        <end position="263"/>
    </location>
</feature>
<dbReference type="PANTHER" id="PTHR46796">
    <property type="entry name" value="HTH-TYPE TRANSCRIPTIONAL ACTIVATOR RHAS-RELATED"/>
    <property type="match status" value="1"/>
</dbReference>
<dbReference type="PANTHER" id="PTHR46796:SF15">
    <property type="entry name" value="BLL1074 PROTEIN"/>
    <property type="match status" value="1"/>
</dbReference>
<protein>
    <submittedName>
        <fullName evidence="6">AraC-type DNA-binding protein</fullName>
    </submittedName>
</protein>
<evidence type="ECO:0000256" key="3">
    <source>
        <dbReference type="ARBA" id="ARBA00023163"/>
    </source>
</evidence>
<dbReference type="Gene3D" id="1.10.10.60">
    <property type="entry name" value="Homeodomain-like"/>
    <property type="match status" value="1"/>
</dbReference>
<keyword evidence="2 6" id="KW-0238">DNA-binding</keyword>
<keyword evidence="1" id="KW-0805">Transcription regulation</keyword>
<evidence type="ECO:0000256" key="4">
    <source>
        <dbReference type="SAM" id="MobiDB-lite"/>
    </source>
</evidence>
<keyword evidence="7" id="KW-1185">Reference proteome</keyword>
<dbReference type="EMBL" id="FAOZ01000011">
    <property type="protein sequence ID" value="CUU57181.1"/>
    <property type="molecule type" value="Genomic_DNA"/>
</dbReference>
<keyword evidence="3" id="KW-0804">Transcription</keyword>
<dbReference type="GO" id="GO:0043565">
    <property type="term" value="F:sequence-specific DNA binding"/>
    <property type="evidence" value="ECO:0007669"/>
    <property type="project" value="InterPro"/>
</dbReference>
<sequence length="300" mass="32090">MAWYSGYRQRGLPPAVHRGLPSPALTLIFTLDEPLVLLDPPGAGARRRSFDSLIAGLHTAPALITHQGAQSGVQLALRPLGARALLGLPAGELAALDLPADAVLGGAGRRMSDRLREARGWPGRFAVLDQELTGLVRADRPRAGRFGEVGRVGQIGREAPAELRHAWNLLRRGHGNVPIAVIAAEVGWSTRHLSDRFRVELGLTPKAAARVIRFDRARRLLVSRDRRWRLADLAAECGYFDQAHLARDFRALTGCSPSGWLAAEFRNVQADGYGFDESLDGPGRSSPGTGTGAGAGTGTG</sequence>
<gene>
    <name evidence="6" type="ORF">Ga0074812_11117</name>
</gene>
<reference evidence="7" key="1">
    <citation type="submission" date="2015-11" db="EMBL/GenBank/DDBJ databases">
        <authorList>
            <person name="Varghese N."/>
        </authorList>
    </citation>
    <scope>NUCLEOTIDE SEQUENCE [LARGE SCALE GENOMIC DNA]</scope>
    <source>
        <strain evidence="7">DSM 45899</strain>
    </source>
</reference>
<proteinExistence type="predicted"/>
<evidence type="ECO:0000313" key="6">
    <source>
        <dbReference type="EMBL" id="CUU57181.1"/>
    </source>
</evidence>
<evidence type="ECO:0000256" key="1">
    <source>
        <dbReference type="ARBA" id="ARBA00023015"/>
    </source>
</evidence>